<protein>
    <submittedName>
        <fullName evidence="1">Uncharacterized protein</fullName>
    </submittedName>
</protein>
<organism evidence="1">
    <name type="scientific">marine sediment metagenome</name>
    <dbReference type="NCBI Taxonomy" id="412755"/>
    <lineage>
        <taxon>unclassified sequences</taxon>
        <taxon>metagenomes</taxon>
        <taxon>ecological metagenomes</taxon>
    </lineage>
</organism>
<sequence length="88" mass="9956">MSSVLRVINYLEFESVLIMASNMTLGDIKKQGLNLVDRSQKGWWHLLSEEKGGHLTTQFVVRSYEIFLTCSLVPIFFGLRSALGLSFS</sequence>
<evidence type="ECO:0000313" key="1">
    <source>
        <dbReference type="EMBL" id="GAH15313.1"/>
    </source>
</evidence>
<dbReference type="AlphaFoldDB" id="X1F3C9"/>
<reference evidence="1" key="1">
    <citation type="journal article" date="2014" name="Front. Microbiol.">
        <title>High frequency of phylogenetically diverse reductive dehalogenase-homologous genes in deep subseafloor sedimentary metagenomes.</title>
        <authorList>
            <person name="Kawai M."/>
            <person name="Futagami T."/>
            <person name="Toyoda A."/>
            <person name="Takaki Y."/>
            <person name="Nishi S."/>
            <person name="Hori S."/>
            <person name="Arai W."/>
            <person name="Tsubouchi T."/>
            <person name="Morono Y."/>
            <person name="Uchiyama I."/>
            <person name="Ito T."/>
            <person name="Fujiyama A."/>
            <person name="Inagaki F."/>
            <person name="Takami H."/>
        </authorList>
    </citation>
    <scope>NUCLEOTIDE SEQUENCE</scope>
    <source>
        <strain evidence="1">Expedition CK06-06</strain>
    </source>
</reference>
<comment type="caution">
    <text evidence="1">The sequence shown here is derived from an EMBL/GenBank/DDBJ whole genome shotgun (WGS) entry which is preliminary data.</text>
</comment>
<proteinExistence type="predicted"/>
<accession>X1F3C9</accession>
<name>X1F3C9_9ZZZZ</name>
<gene>
    <name evidence="1" type="ORF">S01H4_54741</name>
</gene>
<dbReference type="EMBL" id="BART01031524">
    <property type="protein sequence ID" value="GAH15313.1"/>
    <property type="molecule type" value="Genomic_DNA"/>
</dbReference>